<feature type="transmembrane region" description="Helical" evidence="6">
    <location>
        <begin position="259"/>
        <end position="282"/>
    </location>
</feature>
<comment type="caution">
    <text evidence="8">The sequence shown here is derived from an EMBL/GenBank/DDBJ whole genome shotgun (WGS) entry which is preliminary data.</text>
</comment>
<dbReference type="RefSeq" id="WP_040048153.1">
    <property type="nucleotide sequence ID" value="NZ_JWIR02000075.1"/>
</dbReference>
<dbReference type="InterPro" id="IPR050327">
    <property type="entry name" value="Proton-linked_MCT"/>
</dbReference>
<feature type="transmembrane region" description="Helical" evidence="6">
    <location>
        <begin position="381"/>
        <end position="402"/>
    </location>
</feature>
<keyword evidence="5 6" id="KW-0472">Membrane</keyword>
<dbReference type="GO" id="GO:0022857">
    <property type="term" value="F:transmembrane transporter activity"/>
    <property type="evidence" value="ECO:0007669"/>
    <property type="project" value="InterPro"/>
</dbReference>
<organism evidence="8 9">
    <name type="scientific">Bacillus thermotolerans</name>
    <name type="common">Quasibacillus thermotolerans</name>
    <dbReference type="NCBI Taxonomy" id="1221996"/>
    <lineage>
        <taxon>Bacteria</taxon>
        <taxon>Bacillati</taxon>
        <taxon>Bacillota</taxon>
        <taxon>Bacilli</taxon>
        <taxon>Bacillales</taxon>
        <taxon>Bacillaceae</taxon>
        <taxon>Bacillus</taxon>
    </lineage>
</organism>
<dbReference type="InterPro" id="IPR020846">
    <property type="entry name" value="MFS_dom"/>
</dbReference>
<feature type="transmembrane region" description="Helical" evidence="6">
    <location>
        <begin position="294"/>
        <end position="312"/>
    </location>
</feature>
<feature type="transmembrane region" description="Helical" evidence="6">
    <location>
        <begin position="103"/>
        <end position="128"/>
    </location>
</feature>
<sequence>MIQKRQGIYFGWYIVIVSMIITMLTVGLRLGIGPFVLPMMEDFHVTRTFISTIISVSMIMYGVGMPIAGYLCGKYSTKFVLLLGLVIIELSVLGTVLTNNVWIFFFTYGVFLSFGLAFTSPVAVTPIISRWFVRQRGRALFFLSTGSMAGIAIFNPLATFMIESSGWRSTLLIFAIIFVILIIPAAILVFKEEVPEGADSKKDSSSAQLSARAVTQTLTWREAVRSKAYWQIVAGLFACGFSMNLLGSHAVPMLIDHQFAPAAASFGVGLIGLVAIFSTLVLASIADRFDKRKLLFFIYFIRGLGFLGLVFSQNTWQLYLVAALGGLVWSGSIAMSSAILGNLFGVKLLGVLYGWAYLGHQIGGAISSFLGGWGYEVFGTHVFSFGLAAFTLISASIISYLIPDKLTRQKMEPDQRIDNHTASS</sequence>
<dbReference type="SUPFAM" id="SSF103473">
    <property type="entry name" value="MFS general substrate transporter"/>
    <property type="match status" value="1"/>
</dbReference>
<protein>
    <submittedName>
        <fullName evidence="8">Transporter</fullName>
    </submittedName>
</protein>
<dbReference type="EMBL" id="JWIR02000075">
    <property type="protein sequence ID" value="KKB35172.1"/>
    <property type="molecule type" value="Genomic_DNA"/>
</dbReference>
<dbReference type="PROSITE" id="PS50850">
    <property type="entry name" value="MFS"/>
    <property type="match status" value="1"/>
</dbReference>
<keyword evidence="9" id="KW-1185">Reference proteome</keyword>
<dbReference type="GO" id="GO:0005886">
    <property type="term" value="C:plasma membrane"/>
    <property type="evidence" value="ECO:0007669"/>
    <property type="project" value="UniProtKB-SubCell"/>
</dbReference>
<keyword evidence="2" id="KW-0813">Transport</keyword>
<dbReference type="Gene3D" id="1.20.1250.20">
    <property type="entry name" value="MFS general substrate transporter like domains"/>
    <property type="match status" value="2"/>
</dbReference>
<keyword evidence="4 6" id="KW-1133">Transmembrane helix</keyword>
<feature type="transmembrane region" description="Helical" evidence="6">
    <location>
        <begin position="140"/>
        <end position="158"/>
    </location>
</feature>
<gene>
    <name evidence="8" type="ORF">QY95_03576</name>
</gene>
<evidence type="ECO:0000256" key="5">
    <source>
        <dbReference type="ARBA" id="ARBA00023136"/>
    </source>
</evidence>
<dbReference type="CDD" id="cd17355">
    <property type="entry name" value="MFS_YcxA_like"/>
    <property type="match status" value="1"/>
</dbReference>
<dbReference type="InterPro" id="IPR036259">
    <property type="entry name" value="MFS_trans_sf"/>
</dbReference>
<feature type="transmembrane region" description="Helical" evidence="6">
    <location>
        <begin position="352"/>
        <end position="375"/>
    </location>
</feature>
<proteinExistence type="predicted"/>
<dbReference type="Proteomes" id="UP000031563">
    <property type="component" value="Unassembled WGS sequence"/>
</dbReference>
<evidence type="ECO:0000256" key="3">
    <source>
        <dbReference type="ARBA" id="ARBA00022692"/>
    </source>
</evidence>
<feature type="domain" description="Major facilitator superfamily (MFS) profile" evidence="7">
    <location>
        <begin position="11"/>
        <end position="406"/>
    </location>
</feature>
<comment type="subcellular location">
    <subcellularLocation>
        <location evidence="1">Cell membrane</location>
        <topology evidence="1">Multi-pass membrane protein</topology>
    </subcellularLocation>
</comment>
<evidence type="ECO:0000256" key="4">
    <source>
        <dbReference type="ARBA" id="ARBA00022989"/>
    </source>
</evidence>
<name>A0A0F5HQQ7_BACTR</name>
<reference evidence="8" key="1">
    <citation type="submission" date="2015-02" db="EMBL/GenBank/DDBJ databases">
        <title>Genome Assembly of Bacillaceae bacterium MTCC 8252.</title>
        <authorList>
            <person name="Verma A."/>
            <person name="Khatri I."/>
            <person name="Mual P."/>
            <person name="Subramanian S."/>
            <person name="Krishnamurthi S."/>
        </authorList>
    </citation>
    <scope>NUCLEOTIDE SEQUENCE [LARGE SCALE GENOMIC DNA]</scope>
    <source>
        <strain evidence="8">MTCC 8252</strain>
    </source>
</reference>
<feature type="transmembrane region" description="Helical" evidence="6">
    <location>
        <begin position="12"/>
        <end position="37"/>
    </location>
</feature>
<accession>A0A0F5HQQ7</accession>
<dbReference type="OrthoDB" id="182417at2"/>
<evidence type="ECO:0000256" key="1">
    <source>
        <dbReference type="ARBA" id="ARBA00004651"/>
    </source>
</evidence>
<dbReference type="Pfam" id="PF07690">
    <property type="entry name" value="MFS_1"/>
    <property type="match status" value="2"/>
</dbReference>
<dbReference type="PANTHER" id="PTHR11360:SF284">
    <property type="entry name" value="EG:103B4.3 PROTEIN-RELATED"/>
    <property type="match status" value="1"/>
</dbReference>
<feature type="transmembrane region" description="Helical" evidence="6">
    <location>
        <begin position="79"/>
        <end position="97"/>
    </location>
</feature>
<feature type="transmembrane region" description="Helical" evidence="6">
    <location>
        <begin position="228"/>
        <end position="247"/>
    </location>
</feature>
<keyword evidence="3 6" id="KW-0812">Transmembrane</keyword>
<evidence type="ECO:0000313" key="9">
    <source>
        <dbReference type="Proteomes" id="UP000031563"/>
    </source>
</evidence>
<feature type="transmembrane region" description="Helical" evidence="6">
    <location>
        <begin position="318"/>
        <end position="340"/>
    </location>
</feature>
<dbReference type="PANTHER" id="PTHR11360">
    <property type="entry name" value="MONOCARBOXYLATE TRANSPORTER"/>
    <property type="match status" value="1"/>
</dbReference>
<feature type="transmembrane region" description="Helical" evidence="6">
    <location>
        <begin position="49"/>
        <end position="72"/>
    </location>
</feature>
<evidence type="ECO:0000313" key="8">
    <source>
        <dbReference type="EMBL" id="KKB35172.1"/>
    </source>
</evidence>
<evidence type="ECO:0000259" key="7">
    <source>
        <dbReference type="PROSITE" id="PS50850"/>
    </source>
</evidence>
<dbReference type="AlphaFoldDB" id="A0A0F5HQQ7"/>
<evidence type="ECO:0000256" key="2">
    <source>
        <dbReference type="ARBA" id="ARBA00022448"/>
    </source>
</evidence>
<dbReference type="STRING" id="1221996.QY95_03576"/>
<evidence type="ECO:0000256" key="6">
    <source>
        <dbReference type="SAM" id="Phobius"/>
    </source>
</evidence>
<feature type="transmembrane region" description="Helical" evidence="6">
    <location>
        <begin position="170"/>
        <end position="190"/>
    </location>
</feature>
<dbReference type="InterPro" id="IPR011701">
    <property type="entry name" value="MFS"/>
</dbReference>